<evidence type="ECO:0000256" key="7">
    <source>
        <dbReference type="ARBA" id="ARBA00022840"/>
    </source>
</evidence>
<keyword evidence="9" id="KW-0902">Two-component regulatory system</keyword>
<evidence type="ECO:0000313" key="14">
    <source>
        <dbReference type="Proteomes" id="UP000540568"/>
    </source>
</evidence>
<comment type="subcellular location">
    <subcellularLocation>
        <location evidence="1">Membrane</location>
        <topology evidence="1">Multi-pass membrane protein</topology>
    </subcellularLocation>
</comment>
<feature type="domain" description="Sensor protein KdpD transmembrane" evidence="12">
    <location>
        <begin position="20"/>
        <end position="125"/>
    </location>
</feature>
<dbReference type="GO" id="GO:0000160">
    <property type="term" value="P:phosphorelay signal transduction system"/>
    <property type="evidence" value="ECO:0007669"/>
    <property type="project" value="UniProtKB-KW"/>
</dbReference>
<keyword evidence="8 11" id="KW-1133">Transmembrane helix</keyword>
<keyword evidence="6 13" id="KW-0418">Kinase</keyword>
<dbReference type="AlphaFoldDB" id="A0A7W3JCC6"/>
<keyword evidence="3" id="KW-0808">Transferase</keyword>
<dbReference type="EMBL" id="JACGWV010000002">
    <property type="protein sequence ID" value="MBA8810245.1"/>
    <property type="molecule type" value="Genomic_DNA"/>
</dbReference>
<feature type="transmembrane region" description="Helical" evidence="11">
    <location>
        <begin position="12"/>
        <end position="34"/>
    </location>
</feature>
<proteinExistence type="predicted"/>
<dbReference type="InterPro" id="IPR038318">
    <property type="entry name" value="KdpD_sf"/>
</dbReference>
<evidence type="ECO:0000256" key="5">
    <source>
        <dbReference type="ARBA" id="ARBA00022741"/>
    </source>
</evidence>
<dbReference type="InterPro" id="IPR025201">
    <property type="entry name" value="KdpD_TM"/>
</dbReference>
<dbReference type="Proteomes" id="UP000540568">
    <property type="component" value="Unassembled WGS sequence"/>
</dbReference>
<keyword evidence="4 11" id="KW-0812">Transmembrane</keyword>
<comment type="caution">
    <text evidence="13">The sequence shown here is derived from an EMBL/GenBank/DDBJ whole genome shotgun (WGS) entry which is preliminary data.</text>
</comment>
<evidence type="ECO:0000256" key="1">
    <source>
        <dbReference type="ARBA" id="ARBA00004141"/>
    </source>
</evidence>
<name>A0A7W3JCC6_9MICO</name>
<dbReference type="RefSeq" id="WP_182619383.1">
    <property type="nucleotide sequence ID" value="NZ_BAAATF010000010.1"/>
</dbReference>
<accession>A0A7W3JCC6</accession>
<keyword evidence="7" id="KW-0067">ATP-binding</keyword>
<keyword evidence="2" id="KW-0597">Phosphoprotein</keyword>
<evidence type="ECO:0000313" key="13">
    <source>
        <dbReference type="EMBL" id="MBA8810245.1"/>
    </source>
</evidence>
<evidence type="ECO:0000256" key="2">
    <source>
        <dbReference type="ARBA" id="ARBA00022553"/>
    </source>
</evidence>
<keyword evidence="10 11" id="KW-0472">Membrane</keyword>
<protein>
    <submittedName>
        <fullName evidence="13">K+-sensing histidine kinase KdpD</fullName>
    </submittedName>
</protein>
<dbReference type="Gene3D" id="1.20.120.620">
    <property type="entry name" value="Backbone structure of the membrane domain of e. Coli histidine kinase receptor kdpd"/>
    <property type="match status" value="1"/>
</dbReference>
<evidence type="ECO:0000259" key="12">
    <source>
        <dbReference type="Pfam" id="PF13493"/>
    </source>
</evidence>
<dbReference type="GO" id="GO:0016020">
    <property type="term" value="C:membrane"/>
    <property type="evidence" value="ECO:0007669"/>
    <property type="project" value="UniProtKB-SubCell"/>
</dbReference>
<feature type="transmembrane region" description="Helical" evidence="11">
    <location>
        <begin position="97"/>
        <end position="116"/>
    </location>
</feature>
<evidence type="ECO:0000256" key="6">
    <source>
        <dbReference type="ARBA" id="ARBA00022777"/>
    </source>
</evidence>
<dbReference type="GO" id="GO:0005524">
    <property type="term" value="F:ATP binding"/>
    <property type="evidence" value="ECO:0007669"/>
    <property type="project" value="UniProtKB-KW"/>
</dbReference>
<evidence type="ECO:0000256" key="8">
    <source>
        <dbReference type="ARBA" id="ARBA00022989"/>
    </source>
</evidence>
<organism evidence="13 14">
    <name type="scientific">Promicromonospora sukumoe</name>
    <dbReference type="NCBI Taxonomy" id="88382"/>
    <lineage>
        <taxon>Bacteria</taxon>
        <taxon>Bacillati</taxon>
        <taxon>Actinomycetota</taxon>
        <taxon>Actinomycetes</taxon>
        <taxon>Micrococcales</taxon>
        <taxon>Promicromonosporaceae</taxon>
        <taxon>Promicromonospora</taxon>
    </lineage>
</organism>
<evidence type="ECO:0000256" key="9">
    <source>
        <dbReference type="ARBA" id="ARBA00023012"/>
    </source>
</evidence>
<keyword evidence="14" id="KW-1185">Reference proteome</keyword>
<gene>
    <name evidence="13" type="ORF">FHX71_004221</name>
</gene>
<feature type="transmembrane region" description="Helical" evidence="11">
    <location>
        <begin position="40"/>
        <end position="58"/>
    </location>
</feature>
<sequence length="258" mass="27409">MTGNVSAWPSAAWWRPAVRWAAVLAPLIVCAILYTVRDQVTAAASVLVLVLPVVAAAATGDRPAALLAAFSGGVWFGFFLTEPYLRFVISNAEDIEATALLVVISLAVTELALWGYRQQGREARRSGYLAGVLGAARAVADGNVPAKTVVDVVAREITEVLEAEDCLYVAGPVGDVRFAVLDHDGVLTRNGRPVDVDRVGLPVDEYVAIPVRRSTGVVGYFRVSAVSHAVFPSLEQRRFAVLMAHQVAALGDEGTGAR</sequence>
<dbReference type="Pfam" id="PF13493">
    <property type="entry name" value="DUF4118"/>
    <property type="match status" value="1"/>
</dbReference>
<feature type="transmembrane region" description="Helical" evidence="11">
    <location>
        <begin position="65"/>
        <end position="85"/>
    </location>
</feature>
<evidence type="ECO:0000256" key="4">
    <source>
        <dbReference type="ARBA" id="ARBA00022692"/>
    </source>
</evidence>
<dbReference type="GO" id="GO:0016301">
    <property type="term" value="F:kinase activity"/>
    <property type="evidence" value="ECO:0007669"/>
    <property type="project" value="UniProtKB-KW"/>
</dbReference>
<evidence type="ECO:0000256" key="3">
    <source>
        <dbReference type="ARBA" id="ARBA00022679"/>
    </source>
</evidence>
<evidence type="ECO:0000256" key="10">
    <source>
        <dbReference type="ARBA" id="ARBA00023136"/>
    </source>
</evidence>
<evidence type="ECO:0000256" key="11">
    <source>
        <dbReference type="SAM" id="Phobius"/>
    </source>
</evidence>
<keyword evidence="5" id="KW-0547">Nucleotide-binding</keyword>
<reference evidence="13 14" key="1">
    <citation type="submission" date="2020-07" db="EMBL/GenBank/DDBJ databases">
        <title>Sequencing the genomes of 1000 actinobacteria strains.</title>
        <authorList>
            <person name="Klenk H.-P."/>
        </authorList>
    </citation>
    <scope>NUCLEOTIDE SEQUENCE [LARGE SCALE GENOMIC DNA]</scope>
    <source>
        <strain evidence="13 14">DSM 44121</strain>
    </source>
</reference>